<dbReference type="InterPro" id="IPR011990">
    <property type="entry name" value="TPR-like_helical_dom_sf"/>
</dbReference>
<dbReference type="GO" id="GO:0005739">
    <property type="term" value="C:mitochondrion"/>
    <property type="evidence" value="ECO:0007669"/>
    <property type="project" value="UniProtKB-ARBA"/>
</dbReference>
<feature type="repeat" description="PPR" evidence="4">
    <location>
        <begin position="198"/>
        <end position="234"/>
    </location>
</feature>
<dbReference type="InterPro" id="IPR002885">
    <property type="entry name" value="PPR_rpt"/>
</dbReference>
<dbReference type="PANTHER" id="PTHR47926:SF524">
    <property type="entry name" value="(WILD MALAYSIAN BANANA) HYPOTHETICAL PROTEIN"/>
    <property type="match status" value="1"/>
</dbReference>
<dbReference type="FunFam" id="1.25.40.10:FF:000205">
    <property type="entry name" value="Pentatricopeptide repeat-containing protein, mitochondrial"/>
    <property type="match status" value="1"/>
</dbReference>
<feature type="repeat" description="PPR" evidence="4">
    <location>
        <begin position="633"/>
        <end position="667"/>
    </location>
</feature>
<dbReference type="EMBL" id="SWLB01000008">
    <property type="protein sequence ID" value="KAF3335684.1"/>
    <property type="molecule type" value="Genomic_DNA"/>
</dbReference>
<organism evidence="5 6">
    <name type="scientific">Carex littledalei</name>
    <dbReference type="NCBI Taxonomy" id="544730"/>
    <lineage>
        <taxon>Eukaryota</taxon>
        <taxon>Viridiplantae</taxon>
        <taxon>Streptophyta</taxon>
        <taxon>Embryophyta</taxon>
        <taxon>Tracheophyta</taxon>
        <taxon>Spermatophyta</taxon>
        <taxon>Magnoliopsida</taxon>
        <taxon>Liliopsida</taxon>
        <taxon>Poales</taxon>
        <taxon>Cyperaceae</taxon>
        <taxon>Cyperoideae</taxon>
        <taxon>Cariceae</taxon>
        <taxon>Carex</taxon>
        <taxon>Carex subgen. Euthyceras</taxon>
    </lineage>
</organism>
<protein>
    <submittedName>
        <fullName evidence="5">Pentatricopeptide repeat-containing protein</fullName>
    </submittedName>
</protein>
<dbReference type="GO" id="GO:0009451">
    <property type="term" value="P:RNA modification"/>
    <property type="evidence" value="ECO:0007669"/>
    <property type="project" value="InterPro"/>
</dbReference>
<dbReference type="Pfam" id="PF01535">
    <property type="entry name" value="PPR"/>
    <property type="match status" value="6"/>
</dbReference>
<name>A0A833VWF3_9POAL</name>
<sequence>MLRFLQTVSRLAYSSQAARQLFEEIPQKTLFSILSCPFAFSKCIALHLTSKPAISQLHALSVTSGLFSHIPVSNSLINAYSRSGYSSIALELFQIAPNHDTVSWNTIISSFGCVVHGMKFLLQMLRAGFSLDAITISTILSFSSNSSDFLPGFQIHSLSFKSGHVSDTVVGNALITFYSRSGFAEDAQKMFDEMLVRDTVSWNALIYGLAQEGNNGSEVIPLFLRMLKEDQVRPDKTTVATVVPFCGSVKLGTQFHCLSSKIGIDGDLLVSNVLTSMYYRIGALDYGKNVFSGMRLRDVVSWTSMISIDPNNAVSWFNGMRLDKVTPNDVTLVALLFAIPNNYSIRECSMVHTMCYKFGLSTEVNVLNSLITMYARLGSMGHAKKVFDDMPVRNIISWNALISGYQQNGLCEETLQMFSSLVLHLKPNQYTFGSVLSSISTGDMVSLVFGRVCHCYINKLGLNTNEFVSGALIDMYAKQGSLEDSDKVFNETINRCIISWTAIISAHSKHGNYDRVLDLFEDMVNSKIPPDGITLLAILMACGSKGEVVTGKRIFDSIYSVYKVEPWSEHYSCMVDMLGKVGRLEEAENLVKLMPGGPSMPALQSLLNACRVHGDVEMGDRVADFMLKTGPSDSGAYVSISNIYAERGEWENVARVRMEMREKGVKKEIGLSWVDVGKKLSTLGMYKFSSEDTGHPMAKDIYEIAESLGSEMRSLQEDIIDLEMETFSV</sequence>
<dbReference type="GO" id="GO:0003723">
    <property type="term" value="F:RNA binding"/>
    <property type="evidence" value="ECO:0007669"/>
    <property type="project" value="InterPro"/>
</dbReference>
<comment type="caution">
    <text evidence="5">The sequence shown here is derived from an EMBL/GenBank/DDBJ whole genome shotgun (WGS) entry which is preliminary data.</text>
</comment>
<reference evidence="5" key="1">
    <citation type="submission" date="2020-01" db="EMBL/GenBank/DDBJ databases">
        <title>Genome sequence of Kobresia littledalei, the first chromosome-level genome in the family Cyperaceae.</title>
        <authorList>
            <person name="Qu G."/>
        </authorList>
    </citation>
    <scope>NUCLEOTIDE SEQUENCE</scope>
    <source>
        <strain evidence="5">C.B.Clarke</strain>
        <tissue evidence="5">Leaf</tissue>
    </source>
</reference>
<dbReference type="InterPro" id="IPR046848">
    <property type="entry name" value="E_motif"/>
</dbReference>
<keyword evidence="6" id="KW-1185">Reference proteome</keyword>
<dbReference type="FunFam" id="1.25.40.10:FF:000573">
    <property type="entry name" value="Pentatricopeptide repeat-containing protein mitochondrial"/>
    <property type="match status" value="1"/>
</dbReference>
<dbReference type="Proteomes" id="UP000623129">
    <property type="component" value="Unassembled WGS sequence"/>
</dbReference>
<evidence type="ECO:0000313" key="6">
    <source>
        <dbReference type="Proteomes" id="UP000623129"/>
    </source>
</evidence>
<evidence type="ECO:0000256" key="4">
    <source>
        <dbReference type="PROSITE-ProRule" id="PRU00708"/>
    </source>
</evidence>
<dbReference type="OrthoDB" id="185373at2759"/>
<proteinExistence type="inferred from homology"/>
<keyword evidence="2" id="KW-0809">Transit peptide</keyword>
<evidence type="ECO:0000256" key="3">
    <source>
        <dbReference type="ARBA" id="ARBA00061659"/>
    </source>
</evidence>
<dbReference type="Pfam" id="PF20431">
    <property type="entry name" value="E_motif"/>
    <property type="match status" value="1"/>
</dbReference>
<evidence type="ECO:0000256" key="1">
    <source>
        <dbReference type="ARBA" id="ARBA00022737"/>
    </source>
</evidence>
<gene>
    <name evidence="5" type="ORF">FCM35_KLT20191</name>
</gene>
<feature type="repeat" description="PPR" evidence="4">
    <location>
        <begin position="496"/>
        <end position="530"/>
    </location>
</feature>
<dbReference type="InterPro" id="IPR046960">
    <property type="entry name" value="PPR_At4g14850-like_plant"/>
</dbReference>
<keyword evidence="1" id="KW-0677">Repeat</keyword>
<comment type="similarity">
    <text evidence="3">Belongs to the PPR family. PCMP-E subfamily.</text>
</comment>
<evidence type="ECO:0000313" key="5">
    <source>
        <dbReference type="EMBL" id="KAF3335684.1"/>
    </source>
</evidence>
<feature type="repeat" description="PPR" evidence="4">
    <location>
        <begin position="363"/>
        <end position="397"/>
    </location>
</feature>
<dbReference type="Gene3D" id="1.25.40.10">
    <property type="entry name" value="Tetratricopeptide repeat domain"/>
    <property type="match status" value="5"/>
</dbReference>
<dbReference type="PROSITE" id="PS51375">
    <property type="entry name" value="PPR"/>
    <property type="match status" value="5"/>
</dbReference>
<evidence type="ECO:0000256" key="2">
    <source>
        <dbReference type="ARBA" id="ARBA00022946"/>
    </source>
</evidence>
<dbReference type="NCBIfam" id="TIGR00756">
    <property type="entry name" value="PPR"/>
    <property type="match status" value="3"/>
</dbReference>
<feature type="repeat" description="PPR" evidence="4">
    <location>
        <begin position="167"/>
        <end position="197"/>
    </location>
</feature>
<dbReference type="Pfam" id="PF13041">
    <property type="entry name" value="PPR_2"/>
    <property type="match status" value="1"/>
</dbReference>
<dbReference type="AlphaFoldDB" id="A0A833VWF3"/>
<accession>A0A833VWF3</accession>
<dbReference type="PANTHER" id="PTHR47926">
    <property type="entry name" value="PENTATRICOPEPTIDE REPEAT-CONTAINING PROTEIN"/>
    <property type="match status" value="1"/>
</dbReference>
<dbReference type="FunFam" id="1.25.40.10:FF:000453">
    <property type="entry name" value="Pentatricopeptide repeat-containing protein mitochondrial"/>
    <property type="match status" value="1"/>
</dbReference>